<evidence type="ECO:0000259" key="2">
    <source>
        <dbReference type="PROSITE" id="PS50137"/>
    </source>
</evidence>
<name>A0ABW1YHY6_9DEIO</name>
<dbReference type="SMART" id="SM00358">
    <property type="entry name" value="DSRM"/>
    <property type="match status" value="1"/>
</dbReference>
<protein>
    <submittedName>
        <fullName evidence="3">DsRNA-binding protein</fullName>
    </submittedName>
</protein>
<gene>
    <name evidence="3" type="ORF">ACFP81_11030</name>
</gene>
<sequence length="138" mass="13967">MENSNAKGDLIALLLSQGRPAPVFQVEAGGPPHERTFAASALVGGQALGTGQGRTKREAERLAAEAALGALNGPPQPASPVAAERGGPWPIYAAVLAEALAVTSSHLPPGTGLDTLRAEAAQLYCDLLSDLGHGPEEA</sequence>
<evidence type="ECO:0000256" key="1">
    <source>
        <dbReference type="PROSITE-ProRule" id="PRU00266"/>
    </source>
</evidence>
<evidence type="ECO:0000313" key="4">
    <source>
        <dbReference type="Proteomes" id="UP001596297"/>
    </source>
</evidence>
<proteinExistence type="predicted"/>
<dbReference type="InterPro" id="IPR014720">
    <property type="entry name" value="dsRBD_dom"/>
</dbReference>
<keyword evidence="4" id="KW-1185">Reference proteome</keyword>
<dbReference type="SUPFAM" id="SSF54768">
    <property type="entry name" value="dsRNA-binding domain-like"/>
    <property type="match status" value="1"/>
</dbReference>
<dbReference type="Gene3D" id="3.30.160.20">
    <property type="match status" value="1"/>
</dbReference>
<dbReference type="EMBL" id="JBHSWD010000001">
    <property type="protein sequence ID" value="MFC6592474.1"/>
    <property type="molecule type" value="Genomic_DNA"/>
</dbReference>
<comment type="caution">
    <text evidence="3">The sequence shown here is derived from an EMBL/GenBank/DDBJ whole genome shotgun (WGS) entry which is preliminary data.</text>
</comment>
<dbReference type="Pfam" id="PF00035">
    <property type="entry name" value="dsrm"/>
    <property type="match status" value="1"/>
</dbReference>
<evidence type="ECO:0000313" key="3">
    <source>
        <dbReference type="EMBL" id="MFC6592474.1"/>
    </source>
</evidence>
<keyword evidence="1" id="KW-0694">RNA-binding</keyword>
<feature type="domain" description="DRBM" evidence="2">
    <location>
        <begin position="5"/>
        <end position="73"/>
    </location>
</feature>
<accession>A0ABW1YHY6</accession>
<dbReference type="PROSITE" id="PS50137">
    <property type="entry name" value="DS_RBD"/>
    <property type="match status" value="1"/>
</dbReference>
<dbReference type="Proteomes" id="UP001596297">
    <property type="component" value="Unassembled WGS sequence"/>
</dbReference>
<organism evidence="3 4">
    <name type="scientific">Deinococcus lacus</name>
    <dbReference type="NCBI Taxonomy" id="392561"/>
    <lineage>
        <taxon>Bacteria</taxon>
        <taxon>Thermotogati</taxon>
        <taxon>Deinococcota</taxon>
        <taxon>Deinococci</taxon>
        <taxon>Deinococcales</taxon>
        <taxon>Deinococcaceae</taxon>
        <taxon>Deinococcus</taxon>
    </lineage>
</organism>
<dbReference type="CDD" id="cd10845">
    <property type="entry name" value="DSRM_RNAse_III_family"/>
    <property type="match status" value="1"/>
</dbReference>
<dbReference type="RefSeq" id="WP_380083501.1">
    <property type="nucleotide sequence ID" value="NZ_JBHSWD010000001.1"/>
</dbReference>
<reference evidence="4" key="1">
    <citation type="journal article" date="2019" name="Int. J. Syst. Evol. Microbiol.">
        <title>The Global Catalogue of Microorganisms (GCM) 10K type strain sequencing project: providing services to taxonomists for standard genome sequencing and annotation.</title>
        <authorList>
            <consortium name="The Broad Institute Genomics Platform"/>
            <consortium name="The Broad Institute Genome Sequencing Center for Infectious Disease"/>
            <person name="Wu L."/>
            <person name="Ma J."/>
        </authorList>
    </citation>
    <scope>NUCLEOTIDE SEQUENCE [LARGE SCALE GENOMIC DNA]</scope>
    <source>
        <strain evidence="4">CGMCC 1.15772</strain>
    </source>
</reference>